<organism evidence="1 2">
    <name type="scientific">Molorchus minor</name>
    <dbReference type="NCBI Taxonomy" id="1323400"/>
    <lineage>
        <taxon>Eukaryota</taxon>
        <taxon>Metazoa</taxon>
        <taxon>Ecdysozoa</taxon>
        <taxon>Arthropoda</taxon>
        <taxon>Hexapoda</taxon>
        <taxon>Insecta</taxon>
        <taxon>Pterygota</taxon>
        <taxon>Neoptera</taxon>
        <taxon>Endopterygota</taxon>
        <taxon>Coleoptera</taxon>
        <taxon>Polyphaga</taxon>
        <taxon>Cucujiformia</taxon>
        <taxon>Chrysomeloidea</taxon>
        <taxon>Cerambycidae</taxon>
        <taxon>Lamiinae</taxon>
        <taxon>Monochamini</taxon>
        <taxon>Molorchus</taxon>
    </lineage>
</organism>
<sequence length="147" mass="16471">MTAEVFYEYIANLFHPYLVKHIANRTGGFISKFYRDITTGRCCCFCPVNSMAKNYSPGEVVSKLNIAPLLAKDANAVDYSKCLGSTTIINRDINANASTTTQEENSMNFTTFQTIVGNEILRKFENAKDIQDINELNFIIFGSISKN</sequence>
<reference evidence="1" key="1">
    <citation type="journal article" date="2023" name="Insect Mol. Biol.">
        <title>Genome sequencing provides insights into the evolution of gene families encoding plant cell wall-degrading enzymes in longhorned beetles.</title>
        <authorList>
            <person name="Shin N.R."/>
            <person name="Okamura Y."/>
            <person name="Kirsch R."/>
            <person name="Pauchet Y."/>
        </authorList>
    </citation>
    <scope>NUCLEOTIDE SEQUENCE</scope>
    <source>
        <strain evidence="1">MMC_N1</strain>
    </source>
</reference>
<evidence type="ECO:0000313" key="2">
    <source>
        <dbReference type="Proteomes" id="UP001162164"/>
    </source>
</evidence>
<dbReference type="EMBL" id="JAPWTJ010000205">
    <property type="protein sequence ID" value="KAJ8981082.1"/>
    <property type="molecule type" value="Genomic_DNA"/>
</dbReference>
<evidence type="ECO:0000313" key="1">
    <source>
        <dbReference type="EMBL" id="KAJ8981082.1"/>
    </source>
</evidence>
<proteinExistence type="predicted"/>
<protein>
    <submittedName>
        <fullName evidence="1">Uncharacterized protein</fullName>
    </submittedName>
</protein>
<name>A0ABQ9JUL5_9CUCU</name>
<accession>A0ABQ9JUL5</accession>
<comment type="caution">
    <text evidence="1">The sequence shown here is derived from an EMBL/GenBank/DDBJ whole genome shotgun (WGS) entry which is preliminary data.</text>
</comment>
<gene>
    <name evidence="1" type="ORF">NQ317_015305</name>
</gene>
<keyword evidence="2" id="KW-1185">Reference proteome</keyword>
<dbReference type="Proteomes" id="UP001162164">
    <property type="component" value="Unassembled WGS sequence"/>
</dbReference>